<keyword evidence="3 6" id="KW-0285">Flavoprotein</keyword>
<evidence type="ECO:0000256" key="5">
    <source>
        <dbReference type="ARBA" id="ARBA00023002"/>
    </source>
</evidence>
<evidence type="ECO:0000256" key="6">
    <source>
        <dbReference type="RuleBase" id="RU361217"/>
    </source>
</evidence>
<accession>A0A1X7ETE0</accession>
<evidence type="ECO:0000259" key="8">
    <source>
        <dbReference type="Pfam" id="PF16901"/>
    </source>
</evidence>
<dbReference type="SUPFAM" id="SSF51905">
    <property type="entry name" value="FAD/NAD(P)-binding domain"/>
    <property type="match status" value="1"/>
</dbReference>
<comment type="similarity">
    <text evidence="2 6">Belongs to the FAD-dependent glycerol-3-phosphate dehydrogenase family.</text>
</comment>
<protein>
    <recommendedName>
        <fullName evidence="6">Glycerol-3-phosphate dehydrogenase</fullName>
        <ecNumber evidence="6">1.1.5.3</ecNumber>
    </recommendedName>
</protein>
<dbReference type="PROSITE" id="PS00977">
    <property type="entry name" value="FAD_G3PDH_1"/>
    <property type="match status" value="1"/>
</dbReference>
<dbReference type="OrthoDB" id="9766796at2"/>
<evidence type="ECO:0000313" key="9">
    <source>
        <dbReference type="EMBL" id="SMF39852.1"/>
    </source>
</evidence>
<comment type="catalytic activity">
    <reaction evidence="6">
        <text>a quinone + sn-glycerol 3-phosphate = dihydroxyacetone phosphate + a quinol</text>
        <dbReference type="Rhea" id="RHEA:18977"/>
        <dbReference type="ChEBI" id="CHEBI:24646"/>
        <dbReference type="ChEBI" id="CHEBI:57597"/>
        <dbReference type="ChEBI" id="CHEBI:57642"/>
        <dbReference type="ChEBI" id="CHEBI:132124"/>
        <dbReference type="EC" id="1.1.5.3"/>
    </reaction>
</comment>
<evidence type="ECO:0000256" key="1">
    <source>
        <dbReference type="ARBA" id="ARBA00001974"/>
    </source>
</evidence>
<evidence type="ECO:0000259" key="7">
    <source>
        <dbReference type="Pfam" id="PF01266"/>
    </source>
</evidence>
<dbReference type="Pfam" id="PF16901">
    <property type="entry name" value="DAO_C"/>
    <property type="match status" value="1"/>
</dbReference>
<reference evidence="10" key="1">
    <citation type="submission" date="2017-04" db="EMBL/GenBank/DDBJ databases">
        <authorList>
            <person name="Varghese N."/>
            <person name="Submissions S."/>
        </authorList>
    </citation>
    <scope>NUCLEOTIDE SEQUENCE [LARGE SCALE GENOMIC DNA]</scope>
    <source>
        <strain evidence="10">Ballard 720</strain>
    </source>
</reference>
<dbReference type="GO" id="GO:0004368">
    <property type="term" value="F:glycerol-3-phosphate dehydrogenase (quinone) activity"/>
    <property type="evidence" value="ECO:0007669"/>
    <property type="project" value="UniProtKB-EC"/>
</dbReference>
<dbReference type="PANTHER" id="PTHR11985">
    <property type="entry name" value="GLYCEROL-3-PHOSPHATE DEHYDROGENASE"/>
    <property type="match status" value="1"/>
</dbReference>
<dbReference type="STRING" id="28094.SAMN06295900_106283"/>
<dbReference type="Gene3D" id="1.10.8.870">
    <property type="entry name" value="Alpha-glycerophosphate oxidase, cap domain"/>
    <property type="match status" value="1"/>
</dbReference>
<dbReference type="Gene3D" id="3.50.50.60">
    <property type="entry name" value="FAD/NAD(P)-binding domain"/>
    <property type="match status" value="1"/>
</dbReference>
<feature type="domain" description="Alpha-glycerophosphate oxidase C-terminal" evidence="8">
    <location>
        <begin position="387"/>
        <end position="483"/>
    </location>
</feature>
<dbReference type="InterPro" id="IPR031656">
    <property type="entry name" value="DAO_C"/>
</dbReference>
<evidence type="ECO:0000256" key="2">
    <source>
        <dbReference type="ARBA" id="ARBA00007330"/>
    </source>
</evidence>
<dbReference type="GeneID" id="95550663"/>
<feature type="domain" description="FAD dependent oxidoreductase" evidence="7">
    <location>
        <begin position="8"/>
        <end position="363"/>
    </location>
</feature>
<dbReference type="NCBIfam" id="NF008899">
    <property type="entry name" value="PRK12266.1"/>
    <property type="match status" value="1"/>
</dbReference>
<dbReference type="Pfam" id="PF01266">
    <property type="entry name" value="DAO"/>
    <property type="match status" value="1"/>
</dbReference>
<keyword evidence="10" id="KW-1185">Reference proteome</keyword>
<proteinExistence type="inferred from homology"/>
<dbReference type="EC" id="1.1.5.3" evidence="6"/>
<dbReference type="RefSeq" id="WP_085227964.1">
    <property type="nucleotide sequence ID" value="NZ_BSQD01000006.1"/>
</dbReference>
<dbReference type="NCBIfam" id="NF009906">
    <property type="entry name" value="PRK13369.1"/>
    <property type="match status" value="1"/>
</dbReference>
<dbReference type="InterPro" id="IPR000447">
    <property type="entry name" value="G3P_DH_FAD-dep"/>
</dbReference>
<gene>
    <name evidence="9" type="ORF">SAMN06295900_106283</name>
</gene>
<name>A0A1X7ETE0_TRICW</name>
<evidence type="ECO:0000256" key="4">
    <source>
        <dbReference type="ARBA" id="ARBA00022827"/>
    </source>
</evidence>
<dbReference type="Proteomes" id="UP000192911">
    <property type="component" value="Unassembled WGS sequence"/>
</dbReference>
<dbReference type="InterPro" id="IPR036188">
    <property type="entry name" value="FAD/NAD-bd_sf"/>
</dbReference>
<keyword evidence="4" id="KW-0274">FAD</keyword>
<organism evidence="9 10">
    <name type="scientific">Trinickia caryophylli</name>
    <name type="common">Paraburkholderia caryophylli</name>
    <dbReference type="NCBI Taxonomy" id="28094"/>
    <lineage>
        <taxon>Bacteria</taxon>
        <taxon>Pseudomonadati</taxon>
        <taxon>Pseudomonadota</taxon>
        <taxon>Betaproteobacteria</taxon>
        <taxon>Burkholderiales</taxon>
        <taxon>Burkholderiaceae</taxon>
        <taxon>Trinickia</taxon>
    </lineage>
</organism>
<dbReference type="InterPro" id="IPR038299">
    <property type="entry name" value="DAO_C_sf"/>
</dbReference>
<dbReference type="EMBL" id="FXAH01000006">
    <property type="protein sequence ID" value="SMF39852.1"/>
    <property type="molecule type" value="Genomic_DNA"/>
</dbReference>
<dbReference type="GO" id="GO:0009331">
    <property type="term" value="C:glycerol-3-phosphate dehydrogenase (FAD) complex"/>
    <property type="evidence" value="ECO:0007669"/>
    <property type="project" value="UniProtKB-UniRule"/>
</dbReference>
<dbReference type="Gene3D" id="6.10.250.1890">
    <property type="match status" value="1"/>
</dbReference>
<evidence type="ECO:0000256" key="3">
    <source>
        <dbReference type="ARBA" id="ARBA00022630"/>
    </source>
</evidence>
<dbReference type="PANTHER" id="PTHR11985:SF15">
    <property type="entry name" value="GLYCEROL-3-PHOSPHATE DEHYDROGENASE, MITOCHONDRIAL"/>
    <property type="match status" value="1"/>
</dbReference>
<keyword evidence="5 6" id="KW-0560">Oxidoreductase</keyword>
<dbReference type="GO" id="GO:0046168">
    <property type="term" value="P:glycerol-3-phosphate catabolic process"/>
    <property type="evidence" value="ECO:0007669"/>
    <property type="project" value="TreeGrafter"/>
</dbReference>
<dbReference type="Gene3D" id="3.30.9.10">
    <property type="entry name" value="D-Amino Acid Oxidase, subunit A, domain 2"/>
    <property type="match status" value="1"/>
</dbReference>
<comment type="cofactor">
    <cofactor evidence="1 6">
        <name>FAD</name>
        <dbReference type="ChEBI" id="CHEBI:57692"/>
    </cofactor>
</comment>
<dbReference type="AlphaFoldDB" id="A0A1X7ETE0"/>
<dbReference type="PRINTS" id="PR01001">
    <property type="entry name" value="FADG3PDH"/>
</dbReference>
<sequence length="518" mass="56929">MTQGGQYDLLVVGGGINGAGIARDAAGRGLSVLLVEQDDLASHTSSSSTKLIHGGLRYLEYKEFGLVRKALQERETLLRAAPHIIRPLRFVMPHMPNLRPAWLIRAGLFLYDHLARRELLPGSRGIAMRRHPAGAPLVDSIERGFVYSDGWVDDARLVVLNALDAAERGATVAPRTKLVRAVRAGGQWHAELACADGSRLDVRARALANAAGPWVGQLLHDALGRSAHHAVRLVKGSHVVTRRLFEHDHAYIFQNPDKRIIFAIPYETDFTLIGTTDVEYHGDPARVAIDEDEIRYLCESINRYFKRKIAPADVCWSYSGVRPLLEEQGADNPSAVTRDYRLEVDTRAGEAPLLSVFGGKITTFRKLAEEAVDLLDAALEHRAHAWTAGVPLPGGDIANARFDAFAARFANEHPWLPAALAHRYARAYGTRAARLVGQARSIDELGAAFAPGLYECELRYLRDAEWARCADDVLWRRTKLGLHIGPKDQQPARTAIDAWFARAPAPAAPPGTLSPQPG</sequence>
<dbReference type="InterPro" id="IPR006076">
    <property type="entry name" value="FAD-dep_OxRdtase"/>
</dbReference>
<evidence type="ECO:0000313" key="10">
    <source>
        <dbReference type="Proteomes" id="UP000192911"/>
    </source>
</evidence>